<feature type="domain" description="Multi-ubiquitin" evidence="1">
    <location>
        <begin position="19"/>
        <end position="75"/>
    </location>
</feature>
<dbReference type="AlphaFoldDB" id="A0A8J7YMK6"/>
<sequence>MAESESKPDDGSKSFKHVIFIDGKEFKVDTDYMNGAQIKALAGTPSGYQLFLEQKGEDKPIGDAESIDLHNGMHFYSIPPATFGQ</sequence>
<dbReference type="Pfam" id="PF14452">
    <property type="entry name" value="Multi_ubiq"/>
    <property type="match status" value="1"/>
</dbReference>
<accession>A0A8J7YMK6</accession>
<protein>
    <submittedName>
        <fullName evidence="2">Multiubiquitin domain-containing protein</fullName>
    </submittedName>
</protein>
<dbReference type="Proteomes" id="UP000750197">
    <property type="component" value="Unassembled WGS sequence"/>
</dbReference>
<proteinExistence type="predicted"/>
<reference evidence="2" key="1">
    <citation type="submission" date="2021-05" db="EMBL/GenBank/DDBJ databases">
        <title>Genomic insights into ecological role and evolution of a novel Thermoplasmata order Candidatus Sysuiplasmatales.</title>
        <authorList>
            <person name="Yuan Y."/>
        </authorList>
    </citation>
    <scope>NUCLEOTIDE SEQUENCE</scope>
    <source>
        <strain evidence="2">TUT19-bin139</strain>
    </source>
</reference>
<evidence type="ECO:0000313" key="3">
    <source>
        <dbReference type="Proteomes" id="UP000750197"/>
    </source>
</evidence>
<comment type="caution">
    <text evidence="2">The sequence shown here is derived from an EMBL/GenBank/DDBJ whole genome shotgun (WGS) entry which is preliminary data.</text>
</comment>
<gene>
    <name evidence="2" type="ORF">KIY12_02075</name>
</gene>
<evidence type="ECO:0000313" key="2">
    <source>
        <dbReference type="EMBL" id="MBX8643505.1"/>
    </source>
</evidence>
<name>A0A8J7YMK6_9ARCH</name>
<evidence type="ECO:0000259" key="1">
    <source>
        <dbReference type="Pfam" id="PF14452"/>
    </source>
</evidence>
<organism evidence="2 3">
    <name type="scientific">Candidatus Sysuiplasma superficiale</name>
    <dbReference type="NCBI Taxonomy" id="2823368"/>
    <lineage>
        <taxon>Archaea</taxon>
        <taxon>Methanobacteriati</taxon>
        <taxon>Thermoplasmatota</taxon>
        <taxon>Thermoplasmata</taxon>
        <taxon>Candidatus Sysuiplasmatales</taxon>
        <taxon>Candidatus Sysuiplasmataceae</taxon>
        <taxon>Candidatus Sysuiplasma</taxon>
    </lineage>
</organism>
<dbReference type="InterPro" id="IPR027802">
    <property type="entry name" value="Multi-ubiquitin_dom"/>
</dbReference>
<dbReference type="EMBL" id="JAHEAC010000009">
    <property type="protein sequence ID" value="MBX8643505.1"/>
    <property type="molecule type" value="Genomic_DNA"/>
</dbReference>